<dbReference type="FunFam" id="3.50.80.10:FF:000001">
    <property type="entry name" value="D-aminoacyl-tRNA deacylase"/>
    <property type="match status" value="1"/>
</dbReference>
<dbReference type="PANTHER" id="PTHR10472">
    <property type="entry name" value="D-TYROSYL-TRNA TYR DEACYLASE"/>
    <property type="match status" value="1"/>
</dbReference>
<keyword evidence="2" id="KW-0820">tRNA-binding</keyword>
<evidence type="ECO:0000313" key="3">
    <source>
        <dbReference type="EMBL" id="ADK67646.1"/>
    </source>
</evidence>
<dbReference type="STRING" id="633147.Olsu_0531"/>
<proteinExistence type="inferred from homology"/>
<comment type="catalytic activity">
    <reaction evidence="2">
        <text>a D-aminoacyl-tRNA + H2O = a tRNA + a D-alpha-amino acid + H(+)</text>
        <dbReference type="Rhea" id="RHEA:13953"/>
        <dbReference type="Rhea" id="RHEA-COMP:10123"/>
        <dbReference type="Rhea" id="RHEA-COMP:10124"/>
        <dbReference type="ChEBI" id="CHEBI:15377"/>
        <dbReference type="ChEBI" id="CHEBI:15378"/>
        <dbReference type="ChEBI" id="CHEBI:59871"/>
        <dbReference type="ChEBI" id="CHEBI:78442"/>
        <dbReference type="ChEBI" id="CHEBI:79333"/>
        <dbReference type="EC" id="3.1.1.96"/>
    </reaction>
</comment>
<dbReference type="PANTHER" id="PTHR10472:SF5">
    <property type="entry name" value="D-AMINOACYL-TRNA DEACYLASE 1"/>
    <property type="match status" value="1"/>
</dbReference>
<dbReference type="RefSeq" id="WP_013251398.1">
    <property type="nucleotide sequence ID" value="NC_014363.1"/>
</dbReference>
<dbReference type="InterPro" id="IPR023509">
    <property type="entry name" value="DTD-like_sf"/>
</dbReference>
<name>E1QZ32_OLSUV</name>
<gene>
    <name evidence="2" type="primary">dtd</name>
    <name evidence="3" type="ordered locus">Olsu_0531</name>
</gene>
<dbReference type="EC" id="3.1.1.96" evidence="2"/>
<evidence type="ECO:0000313" key="4">
    <source>
        <dbReference type="Proteomes" id="UP000000333"/>
    </source>
</evidence>
<dbReference type="InterPro" id="IPR003732">
    <property type="entry name" value="Daa-tRNA_deacyls_DTD"/>
</dbReference>
<dbReference type="Proteomes" id="UP000000333">
    <property type="component" value="Chromosome"/>
</dbReference>
<dbReference type="AlphaFoldDB" id="E1QZ32"/>
<dbReference type="SUPFAM" id="SSF69500">
    <property type="entry name" value="DTD-like"/>
    <property type="match status" value="1"/>
</dbReference>
<reference evidence="3 4" key="1">
    <citation type="journal article" date="2010" name="Stand. Genomic Sci.">
        <title>Complete genome sequence of Olsenella uli type strain (VPI D76D-27C).</title>
        <authorList>
            <person name="Goker M."/>
            <person name="Held B."/>
            <person name="Lucas S."/>
            <person name="Nolan M."/>
            <person name="Yasawong M."/>
            <person name="Glavina Del Rio T."/>
            <person name="Tice H."/>
            <person name="Cheng J.F."/>
            <person name="Bruce D."/>
            <person name="Detter J.C."/>
            <person name="Tapia R."/>
            <person name="Han C."/>
            <person name="Goodwin L."/>
            <person name="Pitluck S."/>
            <person name="Liolios K."/>
            <person name="Ivanova N."/>
            <person name="Mavromatis K."/>
            <person name="Mikhailova N."/>
            <person name="Pati A."/>
            <person name="Chen A."/>
            <person name="Palaniappan K."/>
            <person name="Land M."/>
            <person name="Hauser L."/>
            <person name="Chang Y.J."/>
            <person name="Jeffries C.D."/>
            <person name="Rohde M."/>
            <person name="Sikorski J."/>
            <person name="Pukall R."/>
            <person name="Woyke T."/>
            <person name="Bristow J."/>
            <person name="Eisen J.A."/>
            <person name="Markowitz V."/>
            <person name="Hugenholtz P."/>
            <person name="Kyrpides N.C."/>
            <person name="Klenk H.P."/>
            <person name="Lapidus A."/>
        </authorList>
    </citation>
    <scope>NUCLEOTIDE SEQUENCE [LARGE SCALE GENOMIC DNA]</scope>
    <source>
        <strain evidence="4">ATCC 49627 / DSM 7084 / CIP 109912 / JCM 12494 / NCIMB 702895 / VPI D76D-27C</strain>
    </source>
</reference>
<dbReference type="GO" id="GO:0005737">
    <property type="term" value="C:cytoplasm"/>
    <property type="evidence" value="ECO:0007669"/>
    <property type="project" value="UniProtKB-SubCell"/>
</dbReference>
<dbReference type="GO" id="GO:0106026">
    <property type="term" value="F:Gly-tRNA(Ala) deacylase activity"/>
    <property type="evidence" value="ECO:0007669"/>
    <property type="project" value="UniProtKB-UniRule"/>
</dbReference>
<dbReference type="GO" id="GO:0051500">
    <property type="term" value="F:D-tyrosyl-tRNA(Tyr) deacylase activity"/>
    <property type="evidence" value="ECO:0007669"/>
    <property type="project" value="TreeGrafter"/>
</dbReference>
<dbReference type="HAMAP" id="MF_00518">
    <property type="entry name" value="Deacylase_Dtd"/>
    <property type="match status" value="1"/>
</dbReference>
<dbReference type="GO" id="GO:0043908">
    <property type="term" value="F:Ser(Gly)-tRNA(Ala) hydrolase activity"/>
    <property type="evidence" value="ECO:0007669"/>
    <property type="project" value="UniProtKB-UniRule"/>
</dbReference>
<dbReference type="NCBIfam" id="TIGR00256">
    <property type="entry name" value="D-aminoacyl-tRNA deacylase"/>
    <property type="match status" value="1"/>
</dbReference>
<comment type="subunit">
    <text evidence="2">Homodimer.</text>
</comment>
<dbReference type="PATRIC" id="fig|633147.7.peg.1022"/>
<protein>
    <recommendedName>
        <fullName evidence="2">D-aminoacyl-tRNA deacylase</fullName>
        <shortName evidence="2">DTD</shortName>
        <ecNumber evidence="2">3.1.1.96</ecNumber>
    </recommendedName>
    <alternativeName>
        <fullName evidence="2">Gly-tRNA(Ala) deacylase</fullName>
        <ecNumber evidence="2">3.1.1.-</ecNumber>
    </alternativeName>
</protein>
<comment type="function">
    <text evidence="2">An aminoacyl-tRNA editing enzyme that deacylates mischarged D-aminoacyl-tRNAs. Also deacylates mischarged glycyl-tRNA(Ala), protecting cells against glycine mischarging by AlaRS. Acts via tRNA-based rather than protein-based catalysis; rejects L-amino acids rather than detecting D-amino acids in the active site. By recycling D-aminoacyl-tRNA to D-amino acids and free tRNA molecules, this enzyme counteracts the toxicity associated with the formation of D-aminoacyl-tRNA entities in vivo and helps enforce protein L-homochirality.</text>
</comment>
<dbReference type="Pfam" id="PF02580">
    <property type="entry name" value="Tyr_Deacylase"/>
    <property type="match status" value="1"/>
</dbReference>
<dbReference type="HOGENOM" id="CLU_076901_1_0_11"/>
<evidence type="ECO:0000256" key="2">
    <source>
        <dbReference type="HAMAP-Rule" id="MF_00518"/>
    </source>
</evidence>
<keyword evidence="2" id="KW-0694">RNA-binding</keyword>
<comment type="similarity">
    <text evidence="1 2">Belongs to the DTD family.</text>
</comment>
<evidence type="ECO:0000256" key="1">
    <source>
        <dbReference type="ARBA" id="ARBA00009673"/>
    </source>
</evidence>
<dbReference type="GO" id="GO:0019478">
    <property type="term" value="P:D-amino acid catabolic process"/>
    <property type="evidence" value="ECO:0007669"/>
    <property type="project" value="UniProtKB-UniRule"/>
</dbReference>
<comment type="domain">
    <text evidence="2">A Gly-cisPro motif from one monomer fits into the active site of the other monomer to allow specific chiral rejection of L-amino acids.</text>
</comment>
<organism evidence="3 4">
    <name type="scientific">Olsenella uli (strain ATCC 49627 / DSM 7084 / CCUG 31166 / CIP 109912 / JCM 12494 / LMG 11480 / NCIMB 702895 / VPI D76D-27C)</name>
    <name type="common">Lactobacillus uli</name>
    <dbReference type="NCBI Taxonomy" id="633147"/>
    <lineage>
        <taxon>Bacteria</taxon>
        <taxon>Bacillati</taxon>
        <taxon>Actinomycetota</taxon>
        <taxon>Coriobacteriia</taxon>
        <taxon>Coriobacteriales</taxon>
        <taxon>Atopobiaceae</taxon>
        <taxon>Olsenella</taxon>
    </lineage>
</organism>
<feature type="short sequence motif" description="Gly-cisPro motif, important for rejection of L-amino acids" evidence="2">
    <location>
        <begin position="137"/>
        <end position="138"/>
    </location>
</feature>
<keyword evidence="2" id="KW-0378">Hydrolase</keyword>
<dbReference type="EMBL" id="CP002106">
    <property type="protein sequence ID" value="ADK67646.1"/>
    <property type="molecule type" value="Genomic_DNA"/>
</dbReference>
<keyword evidence="2" id="KW-0963">Cytoplasm</keyword>
<dbReference type="OrthoDB" id="9801395at2"/>
<comment type="catalytic activity">
    <reaction evidence="2">
        <text>glycyl-tRNA(Ala) + H2O = tRNA(Ala) + glycine + H(+)</text>
        <dbReference type="Rhea" id="RHEA:53744"/>
        <dbReference type="Rhea" id="RHEA-COMP:9657"/>
        <dbReference type="Rhea" id="RHEA-COMP:13640"/>
        <dbReference type="ChEBI" id="CHEBI:15377"/>
        <dbReference type="ChEBI" id="CHEBI:15378"/>
        <dbReference type="ChEBI" id="CHEBI:57305"/>
        <dbReference type="ChEBI" id="CHEBI:78442"/>
        <dbReference type="ChEBI" id="CHEBI:78522"/>
    </reaction>
</comment>
<comment type="subcellular location">
    <subcellularLocation>
        <location evidence="2">Cytoplasm</location>
    </subcellularLocation>
</comment>
<dbReference type="KEGG" id="ols:Olsu_0531"/>
<sequence length="154" mass="16549">MRALVQRVSEASVAVGGEVVGQCGRGLVVLLGVGPNDDETSCRRLWDKVRDLRVFDDADGRMNLALGAVGGGVLVVSQFTLYADCRRGLRPSFTGAANPQLGRRLYDRFCALAERDVSHVGRGVFGADMQVSLVNDGPVTIWLDTDELSRRGVG</sequence>
<dbReference type="GO" id="GO:0000049">
    <property type="term" value="F:tRNA binding"/>
    <property type="evidence" value="ECO:0007669"/>
    <property type="project" value="UniProtKB-UniRule"/>
</dbReference>
<accession>E1QZ32</accession>
<keyword evidence="4" id="KW-1185">Reference proteome</keyword>
<dbReference type="Gene3D" id="3.50.80.10">
    <property type="entry name" value="D-tyrosyl-tRNA(Tyr) deacylase"/>
    <property type="match status" value="1"/>
</dbReference>
<dbReference type="GeneID" id="78511967"/>
<dbReference type="eggNOG" id="COG1490">
    <property type="taxonomic scope" value="Bacteria"/>
</dbReference>
<dbReference type="EC" id="3.1.1.-" evidence="2"/>